<proteinExistence type="predicted"/>
<dbReference type="Gene3D" id="3.40.50.1820">
    <property type="entry name" value="alpha/beta hydrolase"/>
    <property type="match status" value="1"/>
</dbReference>
<protein>
    <submittedName>
        <fullName evidence="2">Alpha/beta hydrolase</fullName>
    </submittedName>
</protein>
<dbReference type="InterPro" id="IPR029058">
    <property type="entry name" value="AB_hydrolase_fold"/>
</dbReference>
<keyword evidence="2" id="KW-0378">Hydrolase</keyword>
<reference evidence="2 3" key="1">
    <citation type="submission" date="2020-03" db="EMBL/GenBank/DDBJ databases">
        <title>Complete genome of Arcanobacterium buesumensis sp. nov. strain 2701.</title>
        <authorList>
            <person name="Borowiak M."/>
            <person name="Alssahen M."/>
            <person name="Laemmler C."/>
            <person name="Malorny B."/>
            <person name="Hassan A."/>
            <person name="Prenger-Berninghoff E."/>
            <person name="Ploetz M."/>
            <person name="Abdulmawjood A."/>
        </authorList>
    </citation>
    <scope>NUCLEOTIDE SEQUENCE [LARGE SCALE GENOMIC DNA]</scope>
    <source>
        <strain evidence="2 3">2701</strain>
    </source>
</reference>
<evidence type="ECO:0000259" key="1">
    <source>
        <dbReference type="Pfam" id="PF12146"/>
    </source>
</evidence>
<dbReference type="PANTHER" id="PTHR43194">
    <property type="entry name" value="HYDROLASE ALPHA/BETA FOLD FAMILY"/>
    <property type="match status" value="1"/>
</dbReference>
<dbReference type="PRINTS" id="PR00111">
    <property type="entry name" value="ABHYDROLASE"/>
</dbReference>
<dbReference type="InterPro" id="IPR050228">
    <property type="entry name" value="Carboxylesterase_BioH"/>
</dbReference>
<dbReference type="RefSeq" id="WP_168918495.1">
    <property type="nucleotide sequence ID" value="NZ_CP050804.1"/>
</dbReference>
<dbReference type="InterPro" id="IPR000073">
    <property type="entry name" value="AB_hydrolase_1"/>
</dbReference>
<dbReference type="AlphaFoldDB" id="A0A6H2ENC0"/>
<dbReference type="PANTHER" id="PTHR43194:SF2">
    <property type="entry name" value="PEROXISOMAL MEMBRANE PROTEIN LPX1"/>
    <property type="match status" value="1"/>
</dbReference>
<accession>A0A6H2ENC0</accession>
<dbReference type="Pfam" id="PF12146">
    <property type="entry name" value="Hydrolase_4"/>
    <property type="match status" value="1"/>
</dbReference>
<dbReference type="SUPFAM" id="SSF53474">
    <property type="entry name" value="alpha/beta-Hydrolases"/>
    <property type="match status" value="1"/>
</dbReference>
<organism evidence="2 3">
    <name type="scientific">Arcanobacterium buesumense</name>
    <dbReference type="NCBI Taxonomy" id="2722751"/>
    <lineage>
        <taxon>Bacteria</taxon>
        <taxon>Bacillati</taxon>
        <taxon>Actinomycetota</taxon>
        <taxon>Actinomycetes</taxon>
        <taxon>Actinomycetales</taxon>
        <taxon>Actinomycetaceae</taxon>
        <taxon>Arcanobacterium</taxon>
    </lineage>
</organism>
<feature type="domain" description="Serine aminopeptidase S33" evidence="1">
    <location>
        <begin position="11"/>
        <end position="214"/>
    </location>
</feature>
<dbReference type="EMBL" id="CP050804">
    <property type="protein sequence ID" value="QJC22573.1"/>
    <property type="molecule type" value="Genomic_DNA"/>
</dbReference>
<dbReference type="KEGG" id="arca:HC352_08715"/>
<keyword evidence="3" id="KW-1185">Reference proteome</keyword>
<name>A0A6H2ENC0_9ACTO</name>
<dbReference type="GO" id="GO:0016787">
    <property type="term" value="F:hydrolase activity"/>
    <property type="evidence" value="ECO:0007669"/>
    <property type="project" value="UniProtKB-KW"/>
</dbReference>
<gene>
    <name evidence="2" type="ORF">HC352_08715</name>
</gene>
<evidence type="ECO:0000313" key="2">
    <source>
        <dbReference type="EMBL" id="QJC22573.1"/>
    </source>
</evidence>
<dbReference type="Proteomes" id="UP000502298">
    <property type="component" value="Chromosome"/>
</dbReference>
<evidence type="ECO:0000313" key="3">
    <source>
        <dbReference type="Proteomes" id="UP000502298"/>
    </source>
</evidence>
<sequence length="258" mass="27585">MRLSVTETGQNVTGIIVAFHGVTDSGASLADLTIYFGDTWQVVLVDSLGHGFSERFSDDDLRDPFTASCEAASAVVKRYAAQAESGRVVMIGHSMGGAIAAWVAVNYPDLVAGVVLEDPAILTACQADHYREAAPELAAGVRGLCADPGQALTDIRVAHPAWSACECAGWVQGKTQVDMRLVESGVVGTTDESLFDKLSVPTLLVAGDRDNILFDVERLASITNPAITVERIAGASHCVRRDQPEKFYDAVDRWMSNQ</sequence>
<dbReference type="InterPro" id="IPR022742">
    <property type="entry name" value="Hydrolase_4"/>
</dbReference>